<dbReference type="AlphaFoldDB" id="F0SM79"/>
<feature type="transmembrane region" description="Helical" evidence="2">
    <location>
        <begin position="18"/>
        <end position="36"/>
    </location>
</feature>
<organism evidence="4 5">
    <name type="scientific">Rubinisphaera brasiliensis (strain ATCC 49424 / DSM 5305 / JCM 21570 / IAM 15109 / NBRC 103401 / IFAM 1448)</name>
    <name type="common">Planctomyces brasiliensis</name>
    <dbReference type="NCBI Taxonomy" id="756272"/>
    <lineage>
        <taxon>Bacteria</taxon>
        <taxon>Pseudomonadati</taxon>
        <taxon>Planctomycetota</taxon>
        <taxon>Planctomycetia</taxon>
        <taxon>Planctomycetales</taxon>
        <taxon>Planctomycetaceae</taxon>
        <taxon>Rubinisphaera</taxon>
    </lineage>
</organism>
<protein>
    <recommendedName>
        <fullName evidence="3">Haem-binding domain-containing protein</fullName>
    </recommendedName>
</protein>
<dbReference type="SMART" id="SM01235">
    <property type="entry name" value="Haem_bd"/>
    <property type="match status" value="1"/>
</dbReference>
<dbReference type="Pfam" id="PF14376">
    <property type="entry name" value="Haem_bd"/>
    <property type="match status" value="1"/>
</dbReference>
<dbReference type="Proteomes" id="UP000006860">
    <property type="component" value="Chromosome"/>
</dbReference>
<evidence type="ECO:0000313" key="5">
    <source>
        <dbReference type="Proteomes" id="UP000006860"/>
    </source>
</evidence>
<feature type="region of interest" description="Disordered" evidence="1">
    <location>
        <begin position="158"/>
        <end position="186"/>
    </location>
</feature>
<sequence length="186" mass="21389">MTDTDSKAEAAPRKPRKWLRRGFVAAVIVFLGLQLVPVDRQNPPVVADIVAPDDVKHILRRACYDCHSNETRWPWYSYIAPGSWLMAHDVKEGRNYVNFSEWGDYYDETDTAIMFQDECWDDIESGEMPLWFYLPLHPEAKLTDEDIATLKRWWGEEVDEEVAEDDASSSEDEEEDSSEPAQANAG</sequence>
<proteinExistence type="predicted"/>
<evidence type="ECO:0000259" key="3">
    <source>
        <dbReference type="SMART" id="SM01235"/>
    </source>
</evidence>
<gene>
    <name evidence="4" type="ordered locus">Plabr_3437</name>
</gene>
<reference evidence="5" key="1">
    <citation type="submission" date="2011-02" db="EMBL/GenBank/DDBJ databases">
        <title>The complete genome of Planctomyces brasiliensis DSM 5305.</title>
        <authorList>
            <person name="Lucas S."/>
            <person name="Copeland A."/>
            <person name="Lapidus A."/>
            <person name="Bruce D."/>
            <person name="Goodwin L."/>
            <person name="Pitluck S."/>
            <person name="Kyrpides N."/>
            <person name="Mavromatis K."/>
            <person name="Pagani I."/>
            <person name="Ivanova N."/>
            <person name="Ovchinnikova G."/>
            <person name="Lu M."/>
            <person name="Detter J.C."/>
            <person name="Han C."/>
            <person name="Land M."/>
            <person name="Hauser L."/>
            <person name="Markowitz V."/>
            <person name="Cheng J.-F."/>
            <person name="Hugenholtz P."/>
            <person name="Woyke T."/>
            <person name="Wu D."/>
            <person name="Tindall B."/>
            <person name="Pomrenke H.G."/>
            <person name="Brambilla E."/>
            <person name="Klenk H.-P."/>
            <person name="Eisen J.A."/>
        </authorList>
    </citation>
    <scope>NUCLEOTIDE SEQUENCE [LARGE SCALE GENOMIC DNA]</scope>
    <source>
        <strain evidence="5">ATCC 49424 / DSM 5305 / JCM 21570 / NBRC 103401 / IFAM 1448</strain>
    </source>
</reference>
<evidence type="ECO:0000256" key="1">
    <source>
        <dbReference type="SAM" id="MobiDB-lite"/>
    </source>
</evidence>
<keyword evidence="2" id="KW-1133">Transmembrane helix</keyword>
<dbReference type="EMBL" id="CP002546">
    <property type="protein sequence ID" value="ADY61034.1"/>
    <property type="molecule type" value="Genomic_DNA"/>
</dbReference>
<dbReference type="eggNOG" id="COG2010">
    <property type="taxonomic scope" value="Bacteria"/>
</dbReference>
<keyword evidence="2" id="KW-0812">Transmembrane</keyword>
<keyword evidence="5" id="KW-1185">Reference proteome</keyword>
<dbReference type="RefSeq" id="WP_013629753.1">
    <property type="nucleotide sequence ID" value="NC_015174.1"/>
</dbReference>
<feature type="domain" description="Haem-binding" evidence="3">
    <location>
        <begin position="27"/>
        <end position="158"/>
    </location>
</feature>
<dbReference type="KEGG" id="pbs:Plabr_3437"/>
<dbReference type="HOGENOM" id="CLU_120447_0_0_0"/>
<name>F0SM79_RUBBR</name>
<dbReference type="STRING" id="756272.Plabr_3437"/>
<keyword evidence="2" id="KW-0472">Membrane</keyword>
<feature type="compositionally biased region" description="Acidic residues" evidence="1">
    <location>
        <begin position="158"/>
        <end position="178"/>
    </location>
</feature>
<evidence type="ECO:0000313" key="4">
    <source>
        <dbReference type="EMBL" id="ADY61034.1"/>
    </source>
</evidence>
<dbReference type="InterPro" id="IPR025992">
    <property type="entry name" value="Haem-bd"/>
</dbReference>
<evidence type="ECO:0000256" key="2">
    <source>
        <dbReference type="SAM" id="Phobius"/>
    </source>
</evidence>
<accession>F0SM79</accession>